<name>A0A8X8ZGX3_SALSN</name>
<evidence type="ECO:0000256" key="1">
    <source>
        <dbReference type="ARBA" id="ARBA00001412"/>
    </source>
</evidence>
<dbReference type="SUPFAM" id="SSF51445">
    <property type="entry name" value="(Trans)glycosidases"/>
    <property type="match status" value="1"/>
</dbReference>
<dbReference type="Gene3D" id="3.20.20.80">
    <property type="entry name" value="Glycosidases"/>
    <property type="match status" value="1"/>
</dbReference>
<dbReference type="Pfam" id="PF21467">
    <property type="entry name" value="BetaGal_gal-bd"/>
    <property type="match status" value="1"/>
</dbReference>
<feature type="signal peptide" evidence="12">
    <location>
        <begin position="1"/>
        <end position="29"/>
    </location>
</feature>
<accession>A0A8X8ZGX3</accession>
<evidence type="ECO:0000256" key="8">
    <source>
        <dbReference type="ARBA" id="ARBA00022801"/>
    </source>
</evidence>
<evidence type="ECO:0000256" key="6">
    <source>
        <dbReference type="ARBA" id="ARBA00022525"/>
    </source>
</evidence>
<dbReference type="Gene3D" id="2.60.120.260">
    <property type="entry name" value="Galactose-binding domain-like"/>
    <property type="match status" value="1"/>
</dbReference>
<dbReference type="Gene3D" id="2.60.120.740">
    <property type="match status" value="1"/>
</dbReference>
<dbReference type="GO" id="GO:0004565">
    <property type="term" value="F:beta-galactosidase activity"/>
    <property type="evidence" value="ECO:0007669"/>
    <property type="project" value="UniProtKB-EC"/>
</dbReference>
<comment type="catalytic activity">
    <reaction evidence="1">
        <text>Hydrolysis of terminal non-reducing beta-D-galactose residues in beta-D-galactosides.</text>
        <dbReference type="EC" id="3.2.1.23"/>
    </reaction>
</comment>
<dbReference type="PANTHER" id="PTHR23421">
    <property type="entry name" value="BETA-GALACTOSIDASE RELATED"/>
    <property type="match status" value="1"/>
</dbReference>
<dbReference type="InterPro" id="IPR041392">
    <property type="entry name" value="GHD"/>
</dbReference>
<keyword evidence="15" id="KW-1185">Reference proteome</keyword>
<comment type="caution">
    <text evidence="14">The sequence shown here is derived from an EMBL/GenBank/DDBJ whole genome shotgun (WGS) entry which is preliminary data.</text>
</comment>
<reference evidence="14" key="1">
    <citation type="submission" date="2018-01" db="EMBL/GenBank/DDBJ databases">
        <authorList>
            <person name="Mao J.F."/>
        </authorList>
    </citation>
    <scope>NUCLEOTIDE SEQUENCE</scope>
    <source>
        <strain evidence="14">Huo1</strain>
        <tissue evidence="14">Leaf</tissue>
    </source>
</reference>
<dbReference type="PRINTS" id="PR00742">
    <property type="entry name" value="GLHYDRLASE35"/>
</dbReference>
<dbReference type="Pfam" id="PF17834">
    <property type="entry name" value="GHD"/>
    <property type="match status" value="1"/>
</dbReference>
<dbReference type="InterPro" id="IPR008979">
    <property type="entry name" value="Galactose-bd-like_sf"/>
</dbReference>
<keyword evidence="7 12" id="KW-0732">Signal</keyword>
<evidence type="ECO:0000259" key="13">
    <source>
        <dbReference type="PROSITE" id="PS50228"/>
    </source>
</evidence>
<protein>
    <recommendedName>
        <fullName evidence="4">beta-galactosidase</fullName>
        <ecNumber evidence="4">3.2.1.23</ecNumber>
    </recommendedName>
</protein>
<dbReference type="EC" id="3.2.1.23" evidence="4"/>
<organism evidence="14">
    <name type="scientific">Salvia splendens</name>
    <name type="common">Scarlet sage</name>
    <dbReference type="NCBI Taxonomy" id="180675"/>
    <lineage>
        <taxon>Eukaryota</taxon>
        <taxon>Viridiplantae</taxon>
        <taxon>Streptophyta</taxon>
        <taxon>Embryophyta</taxon>
        <taxon>Tracheophyta</taxon>
        <taxon>Spermatophyta</taxon>
        <taxon>Magnoliopsida</taxon>
        <taxon>eudicotyledons</taxon>
        <taxon>Gunneridae</taxon>
        <taxon>Pentapetalae</taxon>
        <taxon>asterids</taxon>
        <taxon>lamiids</taxon>
        <taxon>Lamiales</taxon>
        <taxon>Lamiaceae</taxon>
        <taxon>Nepetoideae</taxon>
        <taxon>Mentheae</taxon>
        <taxon>Salviinae</taxon>
        <taxon>Salvia</taxon>
        <taxon>Salvia subgen. Calosphace</taxon>
        <taxon>core Calosphace</taxon>
    </lineage>
</organism>
<dbReference type="InterPro" id="IPR048913">
    <property type="entry name" value="BetaGal_gal-bd"/>
</dbReference>
<evidence type="ECO:0000256" key="10">
    <source>
        <dbReference type="ARBA" id="ARBA00023295"/>
    </source>
</evidence>
<evidence type="ECO:0000256" key="9">
    <source>
        <dbReference type="ARBA" id="ARBA00023180"/>
    </source>
</evidence>
<evidence type="ECO:0000256" key="11">
    <source>
        <dbReference type="RuleBase" id="RU003679"/>
    </source>
</evidence>
<evidence type="ECO:0000256" key="4">
    <source>
        <dbReference type="ARBA" id="ARBA00012756"/>
    </source>
</evidence>
<dbReference type="InterPro" id="IPR001944">
    <property type="entry name" value="Glycoside_Hdrlase_35"/>
</dbReference>
<evidence type="ECO:0000313" key="15">
    <source>
        <dbReference type="Proteomes" id="UP000298416"/>
    </source>
</evidence>
<dbReference type="SUPFAM" id="SSF49785">
    <property type="entry name" value="Galactose-binding domain-like"/>
    <property type="match status" value="2"/>
</dbReference>
<sequence length="904" mass="101341">MLMARQHTPPLLFFFFCTLLSLFPSLSSAAYNVSYDTRSLIIDGRRELLISAAIHYPRSVPAMWPGLVQLAKEGGVNTIETYVFWNGHELSPNNVCYYFGGRYDLVRFCKIVQEAGLYLILRIGPFVAAEWNFGGVPVWLHYVPGTVFRTDNEPFKFYMKKFMTLIVEKMKQEKLFASQGGPIILSQASGVVFVENEYGFYESAYGEAGKRYTIWAANMSVSQSTGVPWIMCMQFDPPDTVIDTCNSFYCDHFKPISPNKPKFWTENWPGWFKTFGASDPHRPPEDVAFSVARFFQKGGSLQNYYMVHSFLLESNLLQPLRQVAVNEVLALPFSIMVGQTLDALQVDHSLPQVMIMMHQLMNMVSPGLARCPKWGHLKELHRSIKLCEHALLNGEPKTLSLGPLQEAFHAVVMMVDVYEESSGACSAIISNTDDKNGATVVFKNTTYHLPAWSVSILPDCKNEVFNTAKVGSQTSVVEMIPTDLQPSATTPHKNFKGPQWDVFRERAGIWDAADFTKNGLVDHINTTKDTTDYLWYTTSFHVDETDESFRSGKSPVILIESKGHAMHVFINQKLEATGSGNGTVPRFKIRRPIALKAGKNEVALLSMAVGLQNAGAFYEWIGAGPTSVKIVGIKNGTVDLSTSKWTYKIGLRGESLKIYEPNNLNLVNWESTLRPPKHQPLTWYKAVVDSPPGQEPVGLDMIHMGKGLAWLNGNEVGRYWPRKASPHEICVQKCDYRGKFMPNKCNTGCGEATQRWYHVPRSWFKPSGNVLVIFEEKGGDPSKIRFSTRKVSSLCSHIAEDHPSFDMEHLQISSMEKYRKKASVSLKCPTSTKISAVKFASFGDPVGSCGTYAVGECHDPNSESVVQRVCLNKEECELELSQENFDINLCPNVAKRLAVVVLCR</sequence>
<dbReference type="InterPro" id="IPR043159">
    <property type="entry name" value="Lectin_gal-bd_sf"/>
</dbReference>
<dbReference type="CDD" id="cd22842">
    <property type="entry name" value="Gal_Rha_Lectin_BGal"/>
    <property type="match status" value="1"/>
</dbReference>
<evidence type="ECO:0000313" key="14">
    <source>
        <dbReference type="EMBL" id="KAG6404233.1"/>
    </source>
</evidence>
<dbReference type="PROSITE" id="PS50228">
    <property type="entry name" value="SUEL_LECTIN"/>
    <property type="match status" value="1"/>
</dbReference>
<dbReference type="GO" id="GO:0048046">
    <property type="term" value="C:apoplast"/>
    <property type="evidence" value="ECO:0007669"/>
    <property type="project" value="UniProtKB-SubCell"/>
</dbReference>
<dbReference type="FunFam" id="3.20.20.80:FF:000006">
    <property type="entry name" value="Beta-galactosidase"/>
    <property type="match status" value="1"/>
</dbReference>
<evidence type="ECO:0000256" key="12">
    <source>
        <dbReference type="SAM" id="SignalP"/>
    </source>
</evidence>
<keyword evidence="8" id="KW-0378">Hydrolase</keyword>
<gene>
    <name evidence="14" type="ORF">SASPL_136475</name>
</gene>
<dbReference type="GO" id="GO:0030246">
    <property type="term" value="F:carbohydrate binding"/>
    <property type="evidence" value="ECO:0007669"/>
    <property type="project" value="InterPro"/>
</dbReference>
<dbReference type="Pfam" id="PF02140">
    <property type="entry name" value="SUEL_Lectin"/>
    <property type="match status" value="1"/>
</dbReference>
<dbReference type="AlphaFoldDB" id="A0A8X8ZGX3"/>
<evidence type="ECO:0000256" key="5">
    <source>
        <dbReference type="ARBA" id="ARBA00022523"/>
    </source>
</evidence>
<comment type="similarity">
    <text evidence="3 11">Belongs to the glycosyl hydrolase 35 family.</text>
</comment>
<keyword evidence="10" id="KW-0326">Glycosidase</keyword>
<dbReference type="InterPro" id="IPR000922">
    <property type="entry name" value="Lectin_gal-bd_dom"/>
</dbReference>
<dbReference type="EMBL" id="PNBA02000013">
    <property type="protein sequence ID" value="KAG6404233.1"/>
    <property type="molecule type" value="Genomic_DNA"/>
</dbReference>
<evidence type="ECO:0000256" key="7">
    <source>
        <dbReference type="ARBA" id="ARBA00022729"/>
    </source>
</evidence>
<dbReference type="Pfam" id="PF01301">
    <property type="entry name" value="Glyco_hydro_35"/>
    <property type="match status" value="1"/>
</dbReference>
<keyword evidence="6" id="KW-0964">Secreted</keyword>
<dbReference type="Proteomes" id="UP000298416">
    <property type="component" value="Unassembled WGS sequence"/>
</dbReference>
<keyword evidence="9" id="KW-0325">Glycoprotein</keyword>
<proteinExistence type="inferred from homology"/>
<feature type="domain" description="SUEL-type lectin" evidence="13">
    <location>
        <begin position="818"/>
        <end position="904"/>
    </location>
</feature>
<dbReference type="FunFam" id="2.60.120.260:FF:000097">
    <property type="entry name" value="Beta-galactosidase"/>
    <property type="match status" value="1"/>
</dbReference>
<dbReference type="GO" id="GO:0005975">
    <property type="term" value="P:carbohydrate metabolic process"/>
    <property type="evidence" value="ECO:0007669"/>
    <property type="project" value="InterPro"/>
</dbReference>
<reference evidence="14" key="2">
    <citation type="submission" date="2020-08" db="EMBL/GenBank/DDBJ databases">
        <title>Plant Genome Project.</title>
        <authorList>
            <person name="Zhang R.-G."/>
        </authorList>
    </citation>
    <scope>NUCLEOTIDE SEQUENCE</scope>
    <source>
        <strain evidence="14">Huo1</strain>
        <tissue evidence="14">Leaf</tissue>
    </source>
</reference>
<dbReference type="InterPro" id="IPR031330">
    <property type="entry name" value="Gly_Hdrlase_35_cat"/>
</dbReference>
<evidence type="ECO:0000256" key="2">
    <source>
        <dbReference type="ARBA" id="ARBA00004271"/>
    </source>
</evidence>
<feature type="chain" id="PRO_5036471530" description="beta-galactosidase" evidence="12">
    <location>
        <begin position="30"/>
        <end position="904"/>
    </location>
</feature>
<keyword evidence="5" id="KW-0052">Apoplast</keyword>
<dbReference type="InterPro" id="IPR017853">
    <property type="entry name" value="GH"/>
</dbReference>
<comment type="subcellular location">
    <subcellularLocation>
        <location evidence="2">Secreted</location>
        <location evidence="2">Extracellular space</location>
        <location evidence="2">Apoplast</location>
    </subcellularLocation>
</comment>
<evidence type="ECO:0000256" key="3">
    <source>
        <dbReference type="ARBA" id="ARBA00009809"/>
    </source>
</evidence>